<dbReference type="PROSITE" id="PS51094">
    <property type="entry name" value="PTS_EIIA_TYPE_2"/>
    <property type="match status" value="1"/>
</dbReference>
<name>A0A510J8R3_9FUSO</name>
<dbReference type="PANTHER" id="PTHR47738:SF2">
    <property type="entry name" value="PTS SYSTEM FRUCTOSE-LIKE EIIA COMPONENT"/>
    <property type="match status" value="1"/>
</dbReference>
<gene>
    <name evidence="2" type="ORF">JCM16774_0619</name>
</gene>
<sequence>MVNVSDLINENLIYLNFDAADKEAVLSGLAKIISEEKKLCDEKYGEKEALEGYIGSLHEREETFSTAVGFSFAIPHGKCKYVKQACLAYARLNNEISWADDESAKHIFMIGVSEENAGNEHLEILIKLSTAILEDDFREKLNKAETESEVMKLLKDYSSKERTV</sequence>
<dbReference type="InterPro" id="IPR016152">
    <property type="entry name" value="PTrfase/Anion_transptr"/>
</dbReference>
<dbReference type="CDD" id="cd00211">
    <property type="entry name" value="PTS_IIA_fru"/>
    <property type="match status" value="1"/>
</dbReference>
<dbReference type="SUPFAM" id="SSF55804">
    <property type="entry name" value="Phoshotransferase/anion transport protein"/>
    <property type="match status" value="1"/>
</dbReference>
<accession>A0A510J8R3</accession>
<dbReference type="RefSeq" id="WP_026737201.1">
    <property type="nucleotide sequence ID" value="NZ_AP019822.1"/>
</dbReference>
<dbReference type="Pfam" id="PF00359">
    <property type="entry name" value="PTS_EIIA_2"/>
    <property type="match status" value="1"/>
</dbReference>
<proteinExistence type="predicted"/>
<organism evidence="2 3">
    <name type="scientific">Pseudoleptotrichia goodfellowii</name>
    <dbReference type="NCBI Taxonomy" id="157692"/>
    <lineage>
        <taxon>Bacteria</taxon>
        <taxon>Fusobacteriati</taxon>
        <taxon>Fusobacteriota</taxon>
        <taxon>Fusobacteriia</taxon>
        <taxon>Fusobacteriales</taxon>
        <taxon>Leptotrichiaceae</taxon>
        <taxon>Pseudoleptotrichia</taxon>
    </lineage>
</organism>
<dbReference type="AlphaFoldDB" id="A0A510J8R3"/>
<evidence type="ECO:0000313" key="2">
    <source>
        <dbReference type="EMBL" id="BBM35690.1"/>
    </source>
</evidence>
<dbReference type="KEGG" id="lgo:JCM16774_0619"/>
<dbReference type="STRING" id="714315.GCA_000516535_00618"/>
<reference evidence="2 3" key="1">
    <citation type="submission" date="2019-07" db="EMBL/GenBank/DDBJ databases">
        <title>Complete Genome Sequence of Leptotrichia goodfellowii Strain JCM 16774.</title>
        <authorList>
            <person name="Watanabe S."/>
            <person name="Cui L."/>
        </authorList>
    </citation>
    <scope>NUCLEOTIDE SEQUENCE [LARGE SCALE GENOMIC DNA]</scope>
    <source>
        <strain evidence="2 3">JCM16774</strain>
    </source>
</reference>
<dbReference type="Proteomes" id="UP000321606">
    <property type="component" value="Chromosome"/>
</dbReference>
<dbReference type="EMBL" id="AP019822">
    <property type="protein sequence ID" value="BBM35690.1"/>
    <property type="molecule type" value="Genomic_DNA"/>
</dbReference>
<dbReference type="InterPro" id="IPR002178">
    <property type="entry name" value="PTS_EIIA_type-2_dom"/>
</dbReference>
<evidence type="ECO:0000259" key="1">
    <source>
        <dbReference type="PROSITE" id="PS51094"/>
    </source>
</evidence>
<feature type="domain" description="PTS EIIA type-2" evidence="1">
    <location>
        <begin position="6"/>
        <end position="157"/>
    </location>
</feature>
<dbReference type="OrthoDB" id="95460at2"/>
<evidence type="ECO:0000313" key="3">
    <source>
        <dbReference type="Proteomes" id="UP000321606"/>
    </source>
</evidence>
<protein>
    <submittedName>
        <fullName evidence="2">PTS system fructose-specific transporter subunit IIA</fullName>
    </submittedName>
</protein>
<dbReference type="Gene3D" id="3.40.930.10">
    <property type="entry name" value="Mannitol-specific EII, Chain A"/>
    <property type="match status" value="1"/>
</dbReference>
<dbReference type="PANTHER" id="PTHR47738">
    <property type="entry name" value="PTS SYSTEM FRUCTOSE-LIKE EIIA COMPONENT-RELATED"/>
    <property type="match status" value="1"/>
</dbReference>
<dbReference type="InterPro" id="IPR051541">
    <property type="entry name" value="PTS_SugarTrans_NitroReg"/>
</dbReference>